<reference evidence="1 2" key="1">
    <citation type="journal article" date="2019" name="Nat. Ecol. Evol.">
        <title>Megaphylogeny resolves global patterns of mushroom evolution.</title>
        <authorList>
            <person name="Varga T."/>
            <person name="Krizsan K."/>
            <person name="Foldi C."/>
            <person name="Dima B."/>
            <person name="Sanchez-Garcia M."/>
            <person name="Sanchez-Ramirez S."/>
            <person name="Szollosi G.J."/>
            <person name="Szarkandi J.G."/>
            <person name="Papp V."/>
            <person name="Albert L."/>
            <person name="Andreopoulos W."/>
            <person name="Angelini C."/>
            <person name="Antonin V."/>
            <person name="Barry K.W."/>
            <person name="Bougher N.L."/>
            <person name="Buchanan P."/>
            <person name="Buyck B."/>
            <person name="Bense V."/>
            <person name="Catcheside P."/>
            <person name="Chovatia M."/>
            <person name="Cooper J."/>
            <person name="Damon W."/>
            <person name="Desjardin D."/>
            <person name="Finy P."/>
            <person name="Geml J."/>
            <person name="Haridas S."/>
            <person name="Hughes K."/>
            <person name="Justo A."/>
            <person name="Karasinski D."/>
            <person name="Kautmanova I."/>
            <person name="Kiss B."/>
            <person name="Kocsube S."/>
            <person name="Kotiranta H."/>
            <person name="LaButti K.M."/>
            <person name="Lechner B.E."/>
            <person name="Liimatainen K."/>
            <person name="Lipzen A."/>
            <person name="Lukacs Z."/>
            <person name="Mihaltcheva S."/>
            <person name="Morgado L.N."/>
            <person name="Niskanen T."/>
            <person name="Noordeloos M.E."/>
            <person name="Ohm R.A."/>
            <person name="Ortiz-Santana B."/>
            <person name="Ovrebo C."/>
            <person name="Racz N."/>
            <person name="Riley R."/>
            <person name="Savchenko A."/>
            <person name="Shiryaev A."/>
            <person name="Soop K."/>
            <person name="Spirin V."/>
            <person name="Szebenyi C."/>
            <person name="Tomsovsky M."/>
            <person name="Tulloss R.E."/>
            <person name="Uehling J."/>
            <person name="Grigoriev I.V."/>
            <person name="Vagvolgyi C."/>
            <person name="Papp T."/>
            <person name="Martin F.M."/>
            <person name="Miettinen O."/>
            <person name="Hibbett D.S."/>
            <person name="Nagy L.G."/>
        </authorList>
    </citation>
    <scope>NUCLEOTIDE SEQUENCE [LARGE SCALE GENOMIC DNA]</scope>
    <source>
        <strain evidence="1 2">NL-1719</strain>
    </source>
</reference>
<keyword evidence="2" id="KW-1185">Reference proteome</keyword>
<dbReference type="EMBL" id="ML208265">
    <property type="protein sequence ID" value="TFK75061.1"/>
    <property type="molecule type" value="Genomic_DNA"/>
</dbReference>
<proteinExistence type="predicted"/>
<dbReference type="Proteomes" id="UP000308600">
    <property type="component" value="Unassembled WGS sequence"/>
</dbReference>
<protein>
    <submittedName>
        <fullName evidence="1">Uncharacterized protein</fullName>
    </submittedName>
</protein>
<gene>
    <name evidence="1" type="ORF">BDN72DRAFT_892740</name>
</gene>
<evidence type="ECO:0000313" key="1">
    <source>
        <dbReference type="EMBL" id="TFK75061.1"/>
    </source>
</evidence>
<organism evidence="1 2">
    <name type="scientific">Pluteus cervinus</name>
    <dbReference type="NCBI Taxonomy" id="181527"/>
    <lineage>
        <taxon>Eukaryota</taxon>
        <taxon>Fungi</taxon>
        <taxon>Dikarya</taxon>
        <taxon>Basidiomycota</taxon>
        <taxon>Agaricomycotina</taxon>
        <taxon>Agaricomycetes</taxon>
        <taxon>Agaricomycetidae</taxon>
        <taxon>Agaricales</taxon>
        <taxon>Pluteineae</taxon>
        <taxon>Pluteaceae</taxon>
        <taxon>Pluteus</taxon>
    </lineage>
</organism>
<accession>A0ACD3BBM9</accession>
<sequence length="198" mass="22851">MAINDAPFLTFGSYSRDWMELEGMEFIAGLSRASVEAFAQIILSKPTPTNFIEDLNANGKPRQFLKDRPDVDTFSFERVIAFLQNQLDPSIEIPEDPVVLEEKLRPGPPAPRYVNLDDPFEEISDDEADVEEIDVDALEDWVKSFKDPEMMKEFQREKRWLLPGPTWGKLKGTQAHDQSDPRNEYLYNQKCVHRNTTI</sequence>
<name>A0ACD3BBM9_9AGAR</name>
<evidence type="ECO:0000313" key="2">
    <source>
        <dbReference type="Proteomes" id="UP000308600"/>
    </source>
</evidence>